<comment type="caution">
    <text evidence="1">The sequence shown here is derived from an EMBL/GenBank/DDBJ whole genome shotgun (WGS) entry which is preliminary data.</text>
</comment>
<dbReference type="AlphaFoldDB" id="A0AAV7Q6T3"/>
<proteinExistence type="predicted"/>
<evidence type="ECO:0000313" key="2">
    <source>
        <dbReference type="Proteomes" id="UP001066276"/>
    </source>
</evidence>
<organism evidence="1 2">
    <name type="scientific">Pleurodeles waltl</name>
    <name type="common">Iberian ribbed newt</name>
    <dbReference type="NCBI Taxonomy" id="8319"/>
    <lineage>
        <taxon>Eukaryota</taxon>
        <taxon>Metazoa</taxon>
        <taxon>Chordata</taxon>
        <taxon>Craniata</taxon>
        <taxon>Vertebrata</taxon>
        <taxon>Euteleostomi</taxon>
        <taxon>Amphibia</taxon>
        <taxon>Batrachia</taxon>
        <taxon>Caudata</taxon>
        <taxon>Salamandroidea</taxon>
        <taxon>Salamandridae</taxon>
        <taxon>Pleurodelinae</taxon>
        <taxon>Pleurodeles</taxon>
    </lineage>
</organism>
<name>A0AAV7Q6T3_PLEWA</name>
<reference evidence="1" key="1">
    <citation type="journal article" date="2022" name="bioRxiv">
        <title>Sequencing and chromosome-scale assembly of the giantPleurodeles waltlgenome.</title>
        <authorList>
            <person name="Brown T."/>
            <person name="Elewa A."/>
            <person name="Iarovenko S."/>
            <person name="Subramanian E."/>
            <person name="Araus A.J."/>
            <person name="Petzold A."/>
            <person name="Susuki M."/>
            <person name="Suzuki K.-i.T."/>
            <person name="Hayashi T."/>
            <person name="Toyoda A."/>
            <person name="Oliveira C."/>
            <person name="Osipova E."/>
            <person name="Leigh N.D."/>
            <person name="Simon A."/>
            <person name="Yun M.H."/>
        </authorList>
    </citation>
    <scope>NUCLEOTIDE SEQUENCE</scope>
    <source>
        <strain evidence="1">20211129_DDA</strain>
        <tissue evidence="1">Liver</tissue>
    </source>
</reference>
<keyword evidence="2" id="KW-1185">Reference proteome</keyword>
<protein>
    <submittedName>
        <fullName evidence="1">Uncharacterized protein</fullName>
    </submittedName>
</protein>
<accession>A0AAV7Q6T3</accession>
<gene>
    <name evidence="1" type="ORF">NDU88_001676</name>
</gene>
<dbReference type="Proteomes" id="UP001066276">
    <property type="component" value="Chromosome 6"/>
</dbReference>
<evidence type="ECO:0000313" key="1">
    <source>
        <dbReference type="EMBL" id="KAJ1135232.1"/>
    </source>
</evidence>
<dbReference type="EMBL" id="JANPWB010000010">
    <property type="protein sequence ID" value="KAJ1135232.1"/>
    <property type="molecule type" value="Genomic_DNA"/>
</dbReference>
<sequence>MMATDFFNEYAHASGISGISGMRPEDVAKPVECFVIITSEVSSLQQALKDLQKAARSRAKPQAAEQQRTECSRKALYPPGAHQEFLAAHSSRLLPRTPAEAVRLIGCG</sequence>